<protein>
    <recommendedName>
        <fullName evidence="4">G-patch domain-containing protein</fullName>
    </recommendedName>
</protein>
<feature type="region of interest" description="Disordered" evidence="1">
    <location>
        <begin position="154"/>
        <end position="277"/>
    </location>
</feature>
<sequence>MPLNATTYLERHGWRGKGVPLDGESGRGLKKPLALPMKRNLKGVGKERDRAVEWWDCLFEAGAKKLQTAPAVTSKETVLEDGTVVLKPNLATSSSISLASLAKREHARKLLMSGFVRGRPNEAYEQQVKDLEKTLAEQDRERLAAKEKLAQKADLINGQNEKKTKHLEKAKRKEEKKLAKKMLKEQGEKSNEEKDAKKKRKREEKAAIKDVSQTKSDKGSAEYEDRAEKRRRKEEKRRQKDEKKQKKESREKSSDKADKASLKADKESKKRKRSSKD</sequence>
<dbReference type="GeneID" id="37023589"/>
<evidence type="ECO:0000313" key="2">
    <source>
        <dbReference type="EMBL" id="PWN33491.1"/>
    </source>
</evidence>
<dbReference type="RefSeq" id="XP_025353793.1">
    <property type="nucleotide sequence ID" value="XM_025501808.1"/>
</dbReference>
<dbReference type="STRING" id="1280837.A0A316VBY8"/>
<evidence type="ECO:0000256" key="1">
    <source>
        <dbReference type="SAM" id="MobiDB-lite"/>
    </source>
</evidence>
<dbReference type="Proteomes" id="UP000245771">
    <property type="component" value="Unassembled WGS sequence"/>
</dbReference>
<dbReference type="AlphaFoldDB" id="A0A316VBY8"/>
<organism evidence="2 3">
    <name type="scientific">Meira miltonrushii</name>
    <dbReference type="NCBI Taxonomy" id="1280837"/>
    <lineage>
        <taxon>Eukaryota</taxon>
        <taxon>Fungi</taxon>
        <taxon>Dikarya</taxon>
        <taxon>Basidiomycota</taxon>
        <taxon>Ustilaginomycotina</taxon>
        <taxon>Exobasidiomycetes</taxon>
        <taxon>Exobasidiales</taxon>
        <taxon>Brachybasidiaceae</taxon>
        <taxon>Meira</taxon>
    </lineage>
</organism>
<keyword evidence="3" id="KW-1185">Reference proteome</keyword>
<dbReference type="EMBL" id="KZ819604">
    <property type="protein sequence ID" value="PWN33491.1"/>
    <property type="molecule type" value="Genomic_DNA"/>
</dbReference>
<proteinExistence type="predicted"/>
<feature type="compositionally biased region" description="Basic and acidic residues" evidence="1">
    <location>
        <begin position="215"/>
        <end position="228"/>
    </location>
</feature>
<dbReference type="OrthoDB" id="3366546at2759"/>
<name>A0A316VBY8_9BASI</name>
<feature type="compositionally biased region" description="Basic and acidic residues" evidence="1">
    <location>
        <begin position="236"/>
        <end position="268"/>
    </location>
</feature>
<gene>
    <name evidence="2" type="ORF">FA14DRAFT_190639</name>
</gene>
<evidence type="ECO:0008006" key="4">
    <source>
        <dbReference type="Google" id="ProtNLM"/>
    </source>
</evidence>
<dbReference type="InParanoid" id="A0A316VBY8"/>
<reference evidence="2 3" key="1">
    <citation type="journal article" date="2018" name="Mol. Biol. Evol.">
        <title>Broad Genomic Sampling Reveals a Smut Pathogenic Ancestry of the Fungal Clade Ustilaginomycotina.</title>
        <authorList>
            <person name="Kijpornyongpan T."/>
            <person name="Mondo S.J."/>
            <person name="Barry K."/>
            <person name="Sandor L."/>
            <person name="Lee J."/>
            <person name="Lipzen A."/>
            <person name="Pangilinan J."/>
            <person name="LaButti K."/>
            <person name="Hainaut M."/>
            <person name="Henrissat B."/>
            <person name="Grigoriev I.V."/>
            <person name="Spatafora J.W."/>
            <person name="Aime M.C."/>
        </authorList>
    </citation>
    <scope>NUCLEOTIDE SEQUENCE [LARGE SCALE GENOMIC DNA]</scope>
    <source>
        <strain evidence="2 3">MCA 3882</strain>
    </source>
</reference>
<feature type="compositionally biased region" description="Basic and acidic residues" evidence="1">
    <location>
        <begin position="171"/>
        <end position="196"/>
    </location>
</feature>
<evidence type="ECO:0000313" key="3">
    <source>
        <dbReference type="Proteomes" id="UP000245771"/>
    </source>
</evidence>
<accession>A0A316VBY8</accession>